<dbReference type="SMART" id="SM00711">
    <property type="entry name" value="TDU"/>
    <property type="match status" value="2"/>
</dbReference>
<accession>A0AAR5Q0C7</accession>
<organism evidence="2 3">
    <name type="scientific">Dendroctonus ponderosae</name>
    <name type="common">Mountain pine beetle</name>
    <dbReference type="NCBI Taxonomy" id="77166"/>
    <lineage>
        <taxon>Eukaryota</taxon>
        <taxon>Metazoa</taxon>
        <taxon>Ecdysozoa</taxon>
        <taxon>Arthropoda</taxon>
        <taxon>Hexapoda</taxon>
        <taxon>Insecta</taxon>
        <taxon>Pterygota</taxon>
        <taxon>Neoptera</taxon>
        <taxon>Endopterygota</taxon>
        <taxon>Coleoptera</taxon>
        <taxon>Polyphaga</taxon>
        <taxon>Cucujiformia</taxon>
        <taxon>Curculionidae</taxon>
        <taxon>Scolytinae</taxon>
        <taxon>Dendroctonus</taxon>
    </lineage>
</organism>
<feature type="compositionally biased region" description="Polar residues" evidence="1">
    <location>
        <begin position="146"/>
        <end position="170"/>
    </location>
</feature>
<dbReference type="AlphaFoldDB" id="A0AAR5Q0C7"/>
<dbReference type="GO" id="GO:0045892">
    <property type="term" value="P:negative regulation of DNA-templated transcription"/>
    <property type="evidence" value="ECO:0007669"/>
    <property type="project" value="TreeGrafter"/>
</dbReference>
<dbReference type="Pfam" id="PF15245">
    <property type="entry name" value="VGLL4"/>
    <property type="match status" value="1"/>
</dbReference>
<protein>
    <recommendedName>
        <fullName evidence="4">Transcription cofactor vestigial-like protein 4</fullName>
    </recommendedName>
</protein>
<name>A0AAR5Q0C7_DENPD</name>
<proteinExistence type="predicted"/>
<feature type="compositionally biased region" description="Polar residues" evidence="1">
    <location>
        <begin position="49"/>
        <end position="61"/>
    </location>
</feature>
<sequence>MFTPSLVKITFAPSMITSISTVESCRQPTLDSKEESPLEVLSRAATMVRQESQQAGLNDSTKQLHKQTTKCKRDKRRLPEYSRKSDPKVPETLGVEPSSPEASISNGNSPLSHSNLIKVREVDLIPPGGDTPLDMTVKQRGEPPSYAQTISNPGYRSSFGTPKKNPSSAPSLPKNRDRIPSGISMCDTVIDEHFRRSLGQDYHAIFQNTNPVTEAKHSAKLPQQATTNVIEFMDDTALSVDDHFAKALGDTWKQLNKKEQIKKRQSESNLVLAKN</sequence>
<dbReference type="GO" id="GO:0001223">
    <property type="term" value="F:transcription coactivator binding"/>
    <property type="evidence" value="ECO:0007669"/>
    <property type="project" value="TreeGrafter"/>
</dbReference>
<evidence type="ECO:0000313" key="2">
    <source>
        <dbReference type="EnsemblMetazoa" id="XP_019766699.1"/>
    </source>
</evidence>
<evidence type="ECO:0008006" key="4">
    <source>
        <dbReference type="Google" id="ProtNLM"/>
    </source>
</evidence>
<dbReference type="PANTHER" id="PTHR17604">
    <property type="entry name" value="TRANSCRIPTION COFACTOR VESTIGIAL-LIKE PROTEIN 4"/>
    <property type="match status" value="1"/>
</dbReference>
<feature type="region of interest" description="Disordered" evidence="1">
    <location>
        <begin position="139"/>
        <end position="180"/>
    </location>
</feature>
<evidence type="ECO:0000256" key="1">
    <source>
        <dbReference type="SAM" id="MobiDB-lite"/>
    </source>
</evidence>
<dbReference type="Proteomes" id="UP000019118">
    <property type="component" value="Unassembled WGS sequence"/>
</dbReference>
<dbReference type="PANTHER" id="PTHR17604:SF7">
    <property type="entry name" value="TONDU-DOMAIN-CONTAINING GROWTH INHIBITOR, ISOFORM A"/>
    <property type="match status" value="1"/>
</dbReference>
<reference evidence="3" key="1">
    <citation type="journal article" date="2013" name="Genome Biol.">
        <title>Draft genome of the mountain pine beetle, Dendroctonus ponderosae Hopkins, a major forest pest.</title>
        <authorList>
            <person name="Keeling C.I."/>
            <person name="Yuen M.M."/>
            <person name="Liao N.Y."/>
            <person name="Docking T.R."/>
            <person name="Chan S.K."/>
            <person name="Taylor G.A."/>
            <person name="Palmquist D.L."/>
            <person name="Jackman S.D."/>
            <person name="Nguyen A."/>
            <person name="Li M."/>
            <person name="Henderson H."/>
            <person name="Janes J.K."/>
            <person name="Zhao Y."/>
            <person name="Pandoh P."/>
            <person name="Moore R."/>
            <person name="Sperling F.A."/>
            <person name="Huber D.P."/>
            <person name="Birol I."/>
            <person name="Jones S.J."/>
            <person name="Bohlmann J."/>
        </authorList>
    </citation>
    <scope>NUCLEOTIDE SEQUENCE</scope>
</reference>
<dbReference type="InterPro" id="IPR028184">
    <property type="entry name" value="VGLL4"/>
</dbReference>
<keyword evidence="3" id="KW-1185">Reference proteome</keyword>
<dbReference type="InterPro" id="IPR006627">
    <property type="entry name" value="TDU_repeat"/>
</dbReference>
<dbReference type="EnsemblMetazoa" id="XM_019911140.1">
    <property type="protein sequence ID" value="XP_019766699.1"/>
    <property type="gene ID" value="LOC109542085"/>
</dbReference>
<evidence type="ECO:0000313" key="3">
    <source>
        <dbReference type="Proteomes" id="UP000019118"/>
    </source>
</evidence>
<feature type="compositionally biased region" description="Basic and acidic residues" evidence="1">
    <location>
        <begin position="77"/>
        <end position="89"/>
    </location>
</feature>
<feature type="compositionally biased region" description="Basic residues" evidence="1">
    <location>
        <begin position="63"/>
        <end position="76"/>
    </location>
</feature>
<feature type="compositionally biased region" description="Polar residues" evidence="1">
    <location>
        <begin position="100"/>
        <end position="112"/>
    </location>
</feature>
<reference evidence="2" key="2">
    <citation type="submission" date="2024-08" db="UniProtKB">
        <authorList>
            <consortium name="EnsemblMetazoa"/>
        </authorList>
    </citation>
    <scope>IDENTIFICATION</scope>
</reference>
<feature type="region of interest" description="Disordered" evidence="1">
    <location>
        <begin position="26"/>
        <end position="112"/>
    </location>
</feature>